<dbReference type="SUPFAM" id="SSF54637">
    <property type="entry name" value="Thioesterase/thiol ester dehydrase-isomerase"/>
    <property type="match status" value="1"/>
</dbReference>
<name>A0A562UU85_9SPHN</name>
<dbReference type="InterPro" id="IPR003736">
    <property type="entry name" value="PAAI_dom"/>
</dbReference>
<dbReference type="Pfam" id="PF03061">
    <property type="entry name" value="4HBT"/>
    <property type="match status" value="1"/>
</dbReference>
<dbReference type="GO" id="GO:0061522">
    <property type="term" value="F:1,4-dihydroxy-2-naphthoyl-CoA thioesterase activity"/>
    <property type="evidence" value="ECO:0007669"/>
    <property type="project" value="TreeGrafter"/>
</dbReference>
<evidence type="ECO:0000313" key="4">
    <source>
        <dbReference type="Proteomes" id="UP000320547"/>
    </source>
</evidence>
<dbReference type="AlphaFoldDB" id="A0A562UU85"/>
<dbReference type="RefSeq" id="WP_067601860.1">
    <property type="nucleotide sequence ID" value="NZ_CP015963.1"/>
</dbReference>
<accession>A0A562UU85</accession>
<dbReference type="EMBL" id="VLLK01000001">
    <property type="protein sequence ID" value="TWJ09204.1"/>
    <property type="molecule type" value="Genomic_DNA"/>
</dbReference>
<protein>
    <submittedName>
        <fullName evidence="3">Uncharacterized protein (TIGR00369 family)</fullName>
    </submittedName>
</protein>
<gene>
    <name evidence="3" type="ORF">JN10_0831</name>
</gene>
<dbReference type="GO" id="GO:0005829">
    <property type="term" value="C:cytosol"/>
    <property type="evidence" value="ECO:0007669"/>
    <property type="project" value="TreeGrafter"/>
</dbReference>
<comment type="caution">
    <text evidence="3">The sequence shown here is derived from an EMBL/GenBank/DDBJ whole genome shotgun (WGS) entry which is preliminary data.</text>
</comment>
<dbReference type="InterPro" id="IPR006683">
    <property type="entry name" value="Thioestr_dom"/>
</dbReference>
<evidence type="ECO:0000256" key="1">
    <source>
        <dbReference type="ARBA" id="ARBA00022801"/>
    </source>
</evidence>
<dbReference type="CDD" id="cd03443">
    <property type="entry name" value="PaaI_thioesterase"/>
    <property type="match status" value="1"/>
</dbReference>
<keyword evidence="4" id="KW-1185">Reference proteome</keyword>
<dbReference type="InterPro" id="IPR029069">
    <property type="entry name" value="HotDog_dom_sf"/>
</dbReference>
<sequence>MTDTRFNPPNGGLVPHMGITLVGEGDGWLEAKMEIGPVHLRSGANALHAASVVALADSVCGFAAGNSLPDRAKGYTTVELKSNFVGTASDGTLIARSSATHLGRSTQVWDSIVTHQQSGRNIAFFRCTQMILY</sequence>
<evidence type="ECO:0000259" key="2">
    <source>
        <dbReference type="Pfam" id="PF03061"/>
    </source>
</evidence>
<dbReference type="STRING" id="476157.GCA_001663155_02520"/>
<dbReference type="PANTHER" id="PTHR43240">
    <property type="entry name" value="1,4-DIHYDROXY-2-NAPHTHOYL-COA THIOESTERASE 1"/>
    <property type="match status" value="1"/>
</dbReference>
<dbReference type="Proteomes" id="UP000320547">
    <property type="component" value="Unassembled WGS sequence"/>
</dbReference>
<reference evidence="3 4" key="1">
    <citation type="submission" date="2019-07" db="EMBL/GenBank/DDBJ databases">
        <title>Genomic Encyclopedia of Archaeal and Bacterial Type Strains, Phase II (KMG-II): from individual species to whole genera.</title>
        <authorList>
            <person name="Goeker M."/>
        </authorList>
    </citation>
    <scope>NUCLEOTIDE SEQUENCE [LARGE SCALE GENOMIC DNA]</scope>
    <source>
        <strain evidence="3 4">ATCC BAA-2084</strain>
    </source>
</reference>
<organism evidence="3 4">
    <name type="scientific">Altererythrobacter ishigakiensis</name>
    <dbReference type="NCBI Taxonomy" id="476157"/>
    <lineage>
        <taxon>Bacteria</taxon>
        <taxon>Pseudomonadati</taxon>
        <taxon>Pseudomonadota</taxon>
        <taxon>Alphaproteobacteria</taxon>
        <taxon>Sphingomonadales</taxon>
        <taxon>Erythrobacteraceae</taxon>
        <taxon>Altererythrobacter</taxon>
    </lineage>
</organism>
<dbReference type="NCBIfam" id="TIGR00369">
    <property type="entry name" value="unchar_dom_1"/>
    <property type="match status" value="1"/>
</dbReference>
<dbReference type="PANTHER" id="PTHR43240:SF8">
    <property type="entry name" value="PHENYLACETIC ACID DEGRADATION-RELATED PROTEIN"/>
    <property type="match status" value="1"/>
</dbReference>
<feature type="domain" description="Thioesterase" evidence="2">
    <location>
        <begin position="46"/>
        <end position="118"/>
    </location>
</feature>
<keyword evidence="1" id="KW-0378">Hydrolase</keyword>
<evidence type="ECO:0000313" key="3">
    <source>
        <dbReference type="EMBL" id="TWJ09204.1"/>
    </source>
</evidence>
<dbReference type="Gene3D" id="3.10.129.10">
    <property type="entry name" value="Hotdog Thioesterase"/>
    <property type="match status" value="1"/>
</dbReference>
<proteinExistence type="predicted"/>
<dbReference type="OrthoDB" id="9813282at2"/>